<reference evidence="1" key="1">
    <citation type="submission" date="2020-05" db="EMBL/GenBank/DDBJ databases">
        <authorList>
            <person name="Chiriac C."/>
            <person name="Salcher M."/>
            <person name="Ghai R."/>
            <person name="Kavagutti S V."/>
        </authorList>
    </citation>
    <scope>NUCLEOTIDE SEQUENCE</scope>
</reference>
<evidence type="ECO:0000313" key="1">
    <source>
        <dbReference type="EMBL" id="CAB5214111.1"/>
    </source>
</evidence>
<proteinExistence type="predicted"/>
<dbReference type="EMBL" id="LR798243">
    <property type="protein sequence ID" value="CAB5214111.1"/>
    <property type="molecule type" value="Genomic_DNA"/>
</dbReference>
<name>A0A6J7WGR5_9CAUD</name>
<accession>A0A6J7WGR5</accession>
<organism evidence="1">
    <name type="scientific">uncultured Caudovirales phage</name>
    <dbReference type="NCBI Taxonomy" id="2100421"/>
    <lineage>
        <taxon>Viruses</taxon>
        <taxon>Duplodnaviria</taxon>
        <taxon>Heunggongvirae</taxon>
        <taxon>Uroviricota</taxon>
        <taxon>Caudoviricetes</taxon>
        <taxon>Peduoviridae</taxon>
        <taxon>Maltschvirus</taxon>
        <taxon>Maltschvirus maltsch</taxon>
    </lineage>
</organism>
<protein>
    <submittedName>
        <fullName evidence="1">Uncharacterized protein</fullName>
    </submittedName>
</protein>
<sequence length="59" mass="6853">MLKFNDYQFKIMWHVFNQKGTCDIAGVDACIRSYGGTVKNGNISFEVPEQETFFKLKWA</sequence>
<gene>
    <name evidence="1" type="ORF">UFOVP190_14</name>
</gene>